<proteinExistence type="predicted"/>
<dbReference type="AlphaFoldDB" id="A0A2T7SP13"/>
<dbReference type="Proteomes" id="UP000245992">
    <property type="component" value="Unassembled WGS sequence"/>
</dbReference>
<sequence>MATHGAIARWLTSSSRAPAVAHEAWQNDRPAMLRTGRPYDAVRMPRSLVHAAAESSAPDVVAAMLAEVLDGPVICHPGAWYYALVPPETCRSWRAAEAVVRGPGAWLGIPRPDRTEPTPVTPYWAVPVEQVGKLCTAEAVAELLRVGRARLEGASL</sequence>
<evidence type="ECO:0000313" key="1">
    <source>
        <dbReference type="EMBL" id="PVE04653.1"/>
    </source>
</evidence>
<protein>
    <submittedName>
        <fullName evidence="1">Uncharacterized protein</fullName>
    </submittedName>
</protein>
<comment type="caution">
    <text evidence="1">The sequence shown here is derived from an EMBL/GenBank/DDBJ whole genome shotgun (WGS) entry which is preliminary data.</text>
</comment>
<name>A0A2T7SP13_9ACTN</name>
<keyword evidence="2" id="KW-1185">Reference proteome</keyword>
<evidence type="ECO:0000313" key="2">
    <source>
        <dbReference type="Proteomes" id="UP000245992"/>
    </source>
</evidence>
<reference evidence="1 2" key="1">
    <citation type="submission" date="2013-12" db="EMBL/GenBank/DDBJ databases">
        <title>Annotated genome of Streptomyces scopuliridis.</title>
        <authorList>
            <person name="Olson J.B."/>
        </authorList>
    </citation>
    <scope>NUCLEOTIDE SEQUENCE [LARGE SCALE GENOMIC DNA]</scope>
    <source>
        <strain evidence="1 2">RB72</strain>
    </source>
</reference>
<accession>A0A2T7SP13</accession>
<organism evidence="1 2">
    <name type="scientific">Streptomyces scopuliridis RB72</name>
    <dbReference type="NCBI Taxonomy" id="1440053"/>
    <lineage>
        <taxon>Bacteria</taxon>
        <taxon>Bacillati</taxon>
        <taxon>Actinomycetota</taxon>
        <taxon>Actinomycetes</taxon>
        <taxon>Kitasatosporales</taxon>
        <taxon>Streptomycetaceae</taxon>
        <taxon>Streptomyces</taxon>
    </lineage>
</organism>
<dbReference type="STRING" id="1440053.GCA_000718095_03427"/>
<gene>
    <name evidence="1" type="ORF">Y717_10685</name>
</gene>
<dbReference type="EMBL" id="AZSP01000384">
    <property type="protein sequence ID" value="PVE04653.1"/>
    <property type="molecule type" value="Genomic_DNA"/>
</dbReference>